<dbReference type="EMBL" id="SNRW01019357">
    <property type="protein sequence ID" value="KAA6366462.1"/>
    <property type="molecule type" value="Genomic_DNA"/>
</dbReference>
<protein>
    <submittedName>
        <fullName evidence="1">Uncharacterized protein</fullName>
    </submittedName>
</protein>
<evidence type="ECO:0000313" key="2">
    <source>
        <dbReference type="Proteomes" id="UP000324800"/>
    </source>
</evidence>
<dbReference type="InterPro" id="IPR010921">
    <property type="entry name" value="Trp_repressor/repl_initiator"/>
</dbReference>
<sequence length="208" mass="24443">MNRIFTLSTLNTEEPLFDLYPNYWSFVNKVQFEQDLKVGYNVSTPVVVIPHGGIEERSSMDKDLEFRNEIKLKCVLEVIEKKVRPIDVVIRYQLPSLQILNNWIKIYEEKGKDYFVDKKVEPKEDLNILIEGMMSRVSPQDKENLEKIRIELDCLKKWLDFANKDQKQSNKDKEDDSKSQDVTLAKWLPVTGSIIKIHPKTKPFNLKI</sequence>
<name>A0A5J4U987_9EUKA</name>
<comment type="caution">
    <text evidence="1">The sequence shown here is derived from an EMBL/GenBank/DDBJ whole genome shotgun (WGS) entry which is preliminary data.</text>
</comment>
<organism evidence="1 2">
    <name type="scientific">Streblomastix strix</name>
    <dbReference type="NCBI Taxonomy" id="222440"/>
    <lineage>
        <taxon>Eukaryota</taxon>
        <taxon>Metamonada</taxon>
        <taxon>Preaxostyla</taxon>
        <taxon>Oxymonadida</taxon>
        <taxon>Streblomastigidae</taxon>
        <taxon>Streblomastix</taxon>
    </lineage>
</organism>
<dbReference type="AlphaFoldDB" id="A0A5J4U987"/>
<accession>A0A5J4U987</accession>
<dbReference type="GO" id="GO:0043565">
    <property type="term" value="F:sequence-specific DNA binding"/>
    <property type="evidence" value="ECO:0007669"/>
    <property type="project" value="InterPro"/>
</dbReference>
<proteinExistence type="predicted"/>
<gene>
    <name evidence="1" type="ORF">EZS28_038011</name>
</gene>
<dbReference type="SUPFAM" id="SSF48295">
    <property type="entry name" value="TrpR-like"/>
    <property type="match status" value="1"/>
</dbReference>
<reference evidence="1 2" key="1">
    <citation type="submission" date="2019-03" db="EMBL/GenBank/DDBJ databases">
        <title>Single cell metagenomics reveals metabolic interactions within the superorganism composed of flagellate Streblomastix strix and complex community of Bacteroidetes bacteria on its surface.</title>
        <authorList>
            <person name="Treitli S.C."/>
            <person name="Kolisko M."/>
            <person name="Husnik F."/>
            <person name="Keeling P."/>
            <person name="Hampl V."/>
        </authorList>
    </citation>
    <scope>NUCLEOTIDE SEQUENCE [LARGE SCALE GENOMIC DNA]</scope>
    <source>
        <strain evidence="1">ST1C</strain>
    </source>
</reference>
<dbReference type="Proteomes" id="UP000324800">
    <property type="component" value="Unassembled WGS sequence"/>
</dbReference>
<evidence type="ECO:0000313" key="1">
    <source>
        <dbReference type="EMBL" id="KAA6366462.1"/>
    </source>
</evidence>